<dbReference type="InterPro" id="IPR013595">
    <property type="entry name" value="Pept_S33_TAP-like_C"/>
</dbReference>
<reference evidence="1" key="1">
    <citation type="journal article" date="2019" name="Emerg. Microbes Infect.">
        <title>Comprehensive subspecies identification of 175 nontuberculous mycobacteria species based on 7547 genomic profiles.</title>
        <authorList>
            <person name="Matsumoto Y."/>
            <person name="Kinjo T."/>
            <person name="Motooka D."/>
            <person name="Nabeya D."/>
            <person name="Jung N."/>
            <person name="Uechi K."/>
            <person name="Horii T."/>
            <person name="Iida T."/>
            <person name="Fujita J."/>
            <person name="Nakamura S."/>
        </authorList>
    </citation>
    <scope>NUCLEOTIDE SEQUENCE [LARGE SCALE GENOMIC DNA]</scope>
    <source>
        <strain evidence="1">JCM 13671</strain>
    </source>
</reference>
<evidence type="ECO:0000313" key="1">
    <source>
        <dbReference type="EMBL" id="BBZ34314.1"/>
    </source>
</evidence>
<dbReference type="GO" id="GO:0006508">
    <property type="term" value="P:proteolysis"/>
    <property type="evidence" value="ECO:0007669"/>
    <property type="project" value="InterPro"/>
</dbReference>
<evidence type="ECO:0000313" key="2">
    <source>
        <dbReference type="Proteomes" id="UP000466931"/>
    </source>
</evidence>
<dbReference type="AlphaFoldDB" id="A0A7I7XYS9"/>
<dbReference type="SUPFAM" id="SSF53474">
    <property type="entry name" value="alpha/beta-Hydrolases"/>
    <property type="match status" value="1"/>
</dbReference>
<protein>
    <submittedName>
        <fullName evidence="1">Transporter</fullName>
    </submittedName>
</protein>
<gene>
    <name evidence="1" type="ORF">MCNF_29190</name>
</gene>
<dbReference type="Pfam" id="PF00561">
    <property type="entry name" value="Abhydrolase_1"/>
    <property type="match status" value="1"/>
</dbReference>
<name>A0A7I7XYS9_9MYCO</name>
<reference evidence="1" key="2">
    <citation type="submission" date="2020-02" db="EMBL/GenBank/DDBJ databases">
        <authorList>
            <person name="Matsumoto Y."/>
            <person name="Motooka D."/>
            <person name="Nakamura S."/>
        </authorList>
    </citation>
    <scope>NUCLEOTIDE SEQUENCE</scope>
    <source>
        <strain evidence="1">JCM 13671</strain>
    </source>
</reference>
<keyword evidence="2" id="KW-1185">Reference proteome</keyword>
<dbReference type="Proteomes" id="UP000466931">
    <property type="component" value="Chromosome"/>
</dbReference>
<dbReference type="InterPro" id="IPR029058">
    <property type="entry name" value="AB_hydrolase_fold"/>
</dbReference>
<dbReference type="EMBL" id="AP022612">
    <property type="protein sequence ID" value="BBZ34314.1"/>
    <property type="molecule type" value="Genomic_DNA"/>
</dbReference>
<dbReference type="Pfam" id="PF08386">
    <property type="entry name" value="Abhydrolase_4"/>
    <property type="match status" value="1"/>
</dbReference>
<accession>A0A7I7XYS9</accession>
<dbReference type="PANTHER" id="PTHR43722:SF1">
    <property type="entry name" value="PROLINE IMINOPEPTIDASE"/>
    <property type="match status" value="1"/>
</dbReference>
<dbReference type="Gene3D" id="3.40.50.1820">
    <property type="entry name" value="alpha/beta hydrolase"/>
    <property type="match status" value="1"/>
</dbReference>
<dbReference type="PANTHER" id="PTHR43722">
    <property type="entry name" value="PROLINE IMINOPEPTIDASE"/>
    <property type="match status" value="1"/>
</dbReference>
<dbReference type="InterPro" id="IPR005944">
    <property type="entry name" value="Pro_iminopeptidase"/>
</dbReference>
<sequence>MAVLTAFALLMCGCGTPPVAEEPESPTAAFESAPCPQFAPMPETTLGPEFSCGFLVVPESRDRPDGRTIRIAVARAKAQSAAPKPDPLVYLTGGPGGPGLLLGNGLATVGLNRDRDLIVVDQRGTLFSQPTLTCPEVDEFLEAAWEMPTQAPGTAEKDLAAVRACRDRLAGQGIDLSAFNTRENAADIADLRTALGIEEWNVYGVSYGSDLALQLLRDHPEGIRSIAVDSVVPPQTNLVEQMWPSAAEGLDALFTACAEQPACAAAHPRLRDEFTATVRRLAKEPAVIEVPGTAEVPPRRVVVDGYAMANLVIQATLDTRKIPGLPKVIHAFATDDHATLAAGVLAPAPAVPGLVAYGLTYGVFCREGAAFTDTAGILATAQQALPELPSEVLSLVPQIPRVVAECGVWDVGRADDSVHDPAGADIPAVLFAGTLDAVTPPSQADLAAQRFPNGRVVRIAGSGHDVLSKSTCAQQILIDFLDDPTGYDVTCAGELRTPAFTT</sequence>
<organism evidence="1 2">
    <name type="scientific">Mycolicibacterium confluentis</name>
    <dbReference type="NCBI Taxonomy" id="28047"/>
    <lineage>
        <taxon>Bacteria</taxon>
        <taxon>Bacillati</taxon>
        <taxon>Actinomycetota</taxon>
        <taxon>Actinomycetes</taxon>
        <taxon>Mycobacteriales</taxon>
        <taxon>Mycobacteriaceae</taxon>
        <taxon>Mycolicibacterium</taxon>
    </lineage>
</organism>
<proteinExistence type="predicted"/>
<dbReference type="InterPro" id="IPR000073">
    <property type="entry name" value="AB_hydrolase_1"/>
</dbReference>
<dbReference type="GO" id="GO:0004177">
    <property type="term" value="F:aminopeptidase activity"/>
    <property type="evidence" value="ECO:0007669"/>
    <property type="project" value="UniProtKB-EC"/>
</dbReference>
<dbReference type="GO" id="GO:0005737">
    <property type="term" value="C:cytoplasm"/>
    <property type="evidence" value="ECO:0007669"/>
    <property type="project" value="InterPro"/>
</dbReference>